<sequence>MDVSKQAQIVLAAYRTEYAIYGVVLVSAIIAVGWEDETDLDVLLFTLGSVAVFWLAHIYAGTIAREETDGPRRRAILTAALASARHTAGLLTAMVLPTIALLLAVVGVLDEYVAYYLALWIGVVVLAVLGWGASARRGSPWYLRLVSAIVTASLGALVIWLGALVH</sequence>
<dbReference type="AlphaFoldDB" id="A0A4Q7M9C5"/>
<evidence type="ECO:0000313" key="2">
    <source>
        <dbReference type="EMBL" id="RZS64765.1"/>
    </source>
</evidence>
<keyword evidence="3" id="KW-1185">Reference proteome</keyword>
<keyword evidence="1" id="KW-0812">Transmembrane</keyword>
<dbReference type="Proteomes" id="UP000293289">
    <property type="component" value="Unassembled WGS sequence"/>
</dbReference>
<name>A0A4Q7M9C5_9MICO</name>
<protein>
    <submittedName>
        <fullName evidence="2">Uncharacterized protein</fullName>
    </submittedName>
</protein>
<accession>A0A4Q7M9C5</accession>
<reference evidence="2 3" key="1">
    <citation type="submission" date="2019-02" db="EMBL/GenBank/DDBJ databases">
        <title>Genomic Encyclopedia of Type Strains, Phase IV (KMG-IV): sequencing the most valuable type-strain genomes for metagenomic binning, comparative biology and taxonomic classification.</title>
        <authorList>
            <person name="Goeker M."/>
        </authorList>
    </citation>
    <scope>NUCLEOTIDE SEQUENCE [LARGE SCALE GENOMIC DNA]</scope>
    <source>
        <strain evidence="2 3">DSM 43045</strain>
    </source>
</reference>
<keyword evidence="1" id="KW-1133">Transmembrane helix</keyword>
<evidence type="ECO:0000313" key="3">
    <source>
        <dbReference type="Proteomes" id="UP000293289"/>
    </source>
</evidence>
<keyword evidence="1" id="KW-0472">Membrane</keyword>
<organism evidence="2 3">
    <name type="scientific">Agromyces ramosus</name>
    <dbReference type="NCBI Taxonomy" id="33879"/>
    <lineage>
        <taxon>Bacteria</taxon>
        <taxon>Bacillati</taxon>
        <taxon>Actinomycetota</taxon>
        <taxon>Actinomycetes</taxon>
        <taxon>Micrococcales</taxon>
        <taxon>Microbacteriaceae</taxon>
        <taxon>Agromyces</taxon>
    </lineage>
</organism>
<dbReference type="EMBL" id="SGWY01000003">
    <property type="protein sequence ID" value="RZS64765.1"/>
    <property type="molecule type" value="Genomic_DNA"/>
</dbReference>
<proteinExistence type="predicted"/>
<feature type="transmembrane region" description="Helical" evidence="1">
    <location>
        <begin position="115"/>
        <end position="134"/>
    </location>
</feature>
<feature type="transmembrane region" description="Helical" evidence="1">
    <location>
        <begin position="40"/>
        <end position="64"/>
    </location>
</feature>
<feature type="transmembrane region" description="Helical" evidence="1">
    <location>
        <begin position="12"/>
        <end position="34"/>
    </location>
</feature>
<dbReference type="RefSeq" id="WP_130353956.1">
    <property type="nucleotide sequence ID" value="NZ_SGWY01000003.1"/>
</dbReference>
<comment type="caution">
    <text evidence="2">The sequence shown here is derived from an EMBL/GenBank/DDBJ whole genome shotgun (WGS) entry which is preliminary data.</text>
</comment>
<evidence type="ECO:0000256" key="1">
    <source>
        <dbReference type="SAM" id="Phobius"/>
    </source>
</evidence>
<feature type="transmembrane region" description="Helical" evidence="1">
    <location>
        <begin position="88"/>
        <end position="109"/>
    </location>
</feature>
<dbReference type="OrthoDB" id="3211973at2"/>
<feature type="transmembrane region" description="Helical" evidence="1">
    <location>
        <begin position="141"/>
        <end position="163"/>
    </location>
</feature>
<gene>
    <name evidence="2" type="ORF">EV187_3153</name>
</gene>